<evidence type="ECO:0000313" key="1">
    <source>
        <dbReference type="EMBL" id="GMG40124.1"/>
    </source>
</evidence>
<dbReference type="EMBL" id="BSXU01003465">
    <property type="protein sequence ID" value="GMG40124.1"/>
    <property type="molecule type" value="Genomic_DNA"/>
</dbReference>
<protein>
    <submittedName>
        <fullName evidence="1">Unnamed protein product</fullName>
    </submittedName>
</protein>
<name>A0A9W6Z1U2_AMBMO</name>
<comment type="caution">
    <text evidence="1">The sequence shown here is derived from an EMBL/GenBank/DDBJ whole genome shotgun (WGS) entry which is preliminary data.</text>
</comment>
<accession>A0A9W6Z1U2</accession>
<dbReference type="Proteomes" id="UP001165063">
    <property type="component" value="Unassembled WGS sequence"/>
</dbReference>
<evidence type="ECO:0000313" key="2">
    <source>
        <dbReference type="Proteomes" id="UP001165063"/>
    </source>
</evidence>
<gene>
    <name evidence="1" type="ORF">Amon01_000590800</name>
</gene>
<dbReference type="AlphaFoldDB" id="A0A9W6Z1U2"/>
<organism evidence="1 2">
    <name type="scientific">Ambrosiozyma monospora</name>
    <name type="common">Yeast</name>
    <name type="synonym">Endomycopsis monosporus</name>
    <dbReference type="NCBI Taxonomy" id="43982"/>
    <lineage>
        <taxon>Eukaryota</taxon>
        <taxon>Fungi</taxon>
        <taxon>Dikarya</taxon>
        <taxon>Ascomycota</taxon>
        <taxon>Saccharomycotina</taxon>
        <taxon>Pichiomycetes</taxon>
        <taxon>Pichiales</taxon>
        <taxon>Pichiaceae</taxon>
        <taxon>Ambrosiozyma</taxon>
    </lineage>
</organism>
<reference evidence="1" key="1">
    <citation type="submission" date="2023-04" db="EMBL/GenBank/DDBJ databases">
        <title>Ambrosiozyma monospora NBRC 1965.</title>
        <authorList>
            <person name="Ichikawa N."/>
            <person name="Sato H."/>
            <person name="Tonouchi N."/>
        </authorList>
    </citation>
    <scope>NUCLEOTIDE SEQUENCE</scope>
    <source>
        <strain evidence="1">NBRC 1965</strain>
    </source>
</reference>
<proteinExistence type="predicted"/>
<sequence>MLLFSIFGLKYCCGFTKFVKLKNPVPSFADDDDAVVVAAGCDVDEEGWVVNDDVLAAGTLFFFWGMSGWIKISSSSSSMLKLL</sequence>
<keyword evidence="2" id="KW-1185">Reference proteome</keyword>